<name>A0A1Y0IV68_9BACL</name>
<dbReference type="RefSeq" id="WP_087458627.1">
    <property type="nucleotide sequence ID" value="NZ_CP021434.1"/>
</dbReference>
<evidence type="ECO:0000256" key="1">
    <source>
        <dbReference type="ARBA" id="ARBA00010243"/>
    </source>
</evidence>
<keyword evidence="5" id="KW-0862">Zinc</keyword>
<evidence type="ECO:0000313" key="10">
    <source>
        <dbReference type="Proteomes" id="UP000195437"/>
    </source>
</evidence>
<dbReference type="Pfam" id="PF04002">
    <property type="entry name" value="RadC"/>
    <property type="match status" value="1"/>
</dbReference>
<protein>
    <recommendedName>
        <fullName evidence="8">MPN domain-containing protein</fullName>
    </recommendedName>
</protein>
<dbReference type="PROSITE" id="PS01302">
    <property type="entry name" value="UPF0758"/>
    <property type="match status" value="1"/>
</dbReference>
<dbReference type="SUPFAM" id="SSF47781">
    <property type="entry name" value="RuvA domain 2-like"/>
    <property type="match status" value="1"/>
</dbReference>
<dbReference type="EMBL" id="CP021434">
    <property type="protein sequence ID" value="ARU63283.1"/>
    <property type="molecule type" value="Genomic_DNA"/>
</dbReference>
<dbReference type="NCBIfam" id="TIGR00608">
    <property type="entry name" value="radc"/>
    <property type="match status" value="1"/>
</dbReference>
<evidence type="ECO:0000256" key="6">
    <source>
        <dbReference type="ARBA" id="ARBA00023049"/>
    </source>
</evidence>
<dbReference type="Proteomes" id="UP000195437">
    <property type="component" value="Chromosome"/>
</dbReference>
<dbReference type="GO" id="GO:0006508">
    <property type="term" value="P:proteolysis"/>
    <property type="evidence" value="ECO:0007669"/>
    <property type="project" value="UniProtKB-KW"/>
</dbReference>
<dbReference type="PANTHER" id="PTHR30471">
    <property type="entry name" value="DNA REPAIR PROTEIN RADC"/>
    <property type="match status" value="1"/>
</dbReference>
<evidence type="ECO:0000256" key="5">
    <source>
        <dbReference type="ARBA" id="ARBA00022833"/>
    </source>
</evidence>
<keyword evidence="2" id="KW-0645">Protease</keyword>
<evidence type="ECO:0000256" key="4">
    <source>
        <dbReference type="ARBA" id="ARBA00022801"/>
    </source>
</evidence>
<evidence type="ECO:0000256" key="2">
    <source>
        <dbReference type="ARBA" id="ARBA00022670"/>
    </source>
</evidence>
<organism evidence="9 10">
    <name type="scientific">Tumebacillus avium</name>
    <dbReference type="NCBI Taxonomy" id="1903704"/>
    <lineage>
        <taxon>Bacteria</taxon>
        <taxon>Bacillati</taxon>
        <taxon>Bacillota</taxon>
        <taxon>Bacilli</taxon>
        <taxon>Bacillales</taxon>
        <taxon>Alicyclobacillaceae</taxon>
        <taxon>Tumebacillus</taxon>
    </lineage>
</organism>
<keyword evidence="10" id="KW-1185">Reference proteome</keyword>
<dbReference type="OrthoDB" id="9804482at2"/>
<dbReference type="InterPro" id="IPR037518">
    <property type="entry name" value="MPN"/>
</dbReference>
<dbReference type="PROSITE" id="PS50249">
    <property type="entry name" value="MPN"/>
    <property type="match status" value="1"/>
</dbReference>
<gene>
    <name evidence="9" type="ORF">CBW65_21585</name>
</gene>
<comment type="similarity">
    <text evidence="1 7">Belongs to the UPF0758 family.</text>
</comment>
<dbReference type="KEGG" id="tum:CBW65_21585"/>
<evidence type="ECO:0000259" key="8">
    <source>
        <dbReference type="PROSITE" id="PS50249"/>
    </source>
</evidence>
<reference evidence="10" key="1">
    <citation type="submission" date="2017-05" db="EMBL/GenBank/DDBJ databases">
        <authorList>
            <person name="Sung H."/>
        </authorList>
    </citation>
    <scope>NUCLEOTIDE SEQUENCE [LARGE SCALE GENOMIC DNA]</scope>
    <source>
        <strain evidence="10">AR23208</strain>
    </source>
</reference>
<dbReference type="InterPro" id="IPR046778">
    <property type="entry name" value="UPF0758_N"/>
</dbReference>
<dbReference type="Pfam" id="PF20582">
    <property type="entry name" value="UPF0758_N"/>
    <property type="match status" value="1"/>
</dbReference>
<evidence type="ECO:0000313" key="9">
    <source>
        <dbReference type="EMBL" id="ARU63283.1"/>
    </source>
</evidence>
<accession>A0A1Y0IV68</accession>
<dbReference type="GO" id="GO:0046872">
    <property type="term" value="F:metal ion binding"/>
    <property type="evidence" value="ECO:0007669"/>
    <property type="project" value="UniProtKB-KW"/>
</dbReference>
<keyword evidence="3" id="KW-0479">Metal-binding</keyword>
<dbReference type="AlphaFoldDB" id="A0A1Y0IV68"/>
<dbReference type="InterPro" id="IPR001405">
    <property type="entry name" value="UPF0758"/>
</dbReference>
<keyword evidence="6" id="KW-0482">Metalloprotease</keyword>
<feature type="domain" description="MPN" evidence="8">
    <location>
        <begin position="112"/>
        <end position="234"/>
    </location>
</feature>
<sequence>MGAVLHASQPVLVREIPKEDRPRERMMLHGAESLSNAELLAILLRTGSRGCSAVDLAEQILKRLGGIRYLIDADLSELTALPGVGVAKATELKAAIEIGRRVARVKNEARPTFASPKDAADYMMDRLRFHLKEHFFVLHLDTKNRLIGEEIVSIGSLDSSIAHPREIYKTALKKSAASIICLHNHPSGDPTPSFDDVKVTRRLVEAGQILGIELLDHIIIGENCYISMQEKGWL</sequence>
<dbReference type="InterPro" id="IPR020891">
    <property type="entry name" value="UPF0758_CS"/>
</dbReference>
<dbReference type="InterPro" id="IPR010994">
    <property type="entry name" value="RuvA_2-like"/>
</dbReference>
<evidence type="ECO:0000256" key="7">
    <source>
        <dbReference type="RuleBase" id="RU003797"/>
    </source>
</evidence>
<dbReference type="GO" id="GO:0008237">
    <property type="term" value="F:metallopeptidase activity"/>
    <property type="evidence" value="ECO:0007669"/>
    <property type="project" value="UniProtKB-KW"/>
</dbReference>
<proteinExistence type="inferred from homology"/>
<dbReference type="PANTHER" id="PTHR30471:SF3">
    <property type="entry name" value="UPF0758 PROTEIN YEES-RELATED"/>
    <property type="match status" value="1"/>
</dbReference>
<dbReference type="CDD" id="cd08071">
    <property type="entry name" value="MPN_DUF2466"/>
    <property type="match status" value="1"/>
</dbReference>
<dbReference type="Gene3D" id="3.40.140.10">
    <property type="entry name" value="Cytidine Deaminase, domain 2"/>
    <property type="match status" value="1"/>
</dbReference>
<dbReference type="NCBIfam" id="NF000642">
    <property type="entry name" value="PRK00024.1"/>
    <property type="match status" value="1"/>
</dbReference>
<keyword evidence="4" id="KW-0378">Hydrolase</keyword>
<evidence type="ECO:0000256" key="3">
    <source>
        <dbReference type="ARBA" id="ARBA00022723"/>
    </source>
</evidence>
<dbReference type="InterPro" id="IPR025657">
    <property type="entry name" value="RadC_JAB"/>
</dbReference>